<evidence type="ECO:0000313" key="2">
    <source>
        <dbReference type="Proteomes" id="UP000821845"/>
    </source>
</evidence>
<reference evidence="1" key="1">
    <citation type="submission" date="2020-05" db="EMBL/GenBank/DDBJ databases">
        <title>Large-scale comparative analyses of tick genomes elucidate their genetic diversity and vector capacities.</title>
        <authorList>
            <person name="Jia N."/>
            <person name="Wang J."/>
            <person name="Shi W."/>
            <person name="Du L."/>
            <person name="Sun Y."/>
            <person name="Zhan W."/>
            <person name="Jiang J."/>
            <person name="Wang Q."/>
            <person name="Zhang B."/>
            <person name="Ji P."/>
            <person name="Sakyi L.B."/>
            <person name="Cui X."/>
            <person name="Yuan T."/>
            <person name="Jiang B."/>
            <person name="Yang W."/>
            <person name="Lam T.T.-Y."/>
            <person name="Chang Q."/>
            <person name="Ding S."/>
            <person name="Wang X."/>
            <person name="Zhu J."/>
            <person name="Ruan X."/>
            <person name="Zhao L."/>
            <person name="Wei J."/>
            <person name="Que T."/>
            <person name="Du C."/>
            <person name="Cheng J."/>
            <person name="Dai P."/>
            <person name="Han X."/>
            <person name="Huang E."/>
            <person name="Gao Y."/>
            <person name="Liu J."/>
            <person name="Shao H."/>
            <person name="Ye R."/>
            <person name="Li L."/>
            <person name="Wei W."/>
            <person name="Wang X."/>
            <person name="Wang C."/>
            <person name="Yang T."/>
            <person name="Huo Q."/>
            <person name="Li W."/>
            <person name="Guo W."/>
            <person name="Chen H."/>
            <person name="Zhou L."/>
            <person name="Ni X."/>
            <person name="Tian J."/>
            <person name="Zhou Y."/>
            <person name="Sheng Y."/>
            <person name="Liu T."/>
            <person name="Pan Y."/>
            <person name="Xia L."/>
            <person name="Li J."/>
            <person name="Zhao F."/>
            <person name="Cao W."/>
        </authorList>
    </citation>
    <scope>NUCLEOTIDE SEQUENCE</scope>
    <source>
        <strain evidence="1">Hyas-2018</strain>
    </source>
</reference>
<dbReference type="Proteomes" id="UP000821845">
    <property type="component" value="Chromosome 10"/>
</dbReference>
<protein>
    <submittedName>
        <fullName evidence="1">Uncharacterized protein</fullName>
    </submittedName>
</protein>
<comment type="caution">
    <text evidence="1">The sequence shown here is derived from an EMBL/GenBank/DDBJ whole genome shotgun (WGS) entry which is preliminary data.</text>
</comment>
<evidence type="ECO:0000313" key="1">
    <source>
        <dbReference type="EMBL" id="KAH6943582.1"/>
    </source>
</evidence>
<gene>
    <name evidence="1" type="ORF">HPB50_024769</name>
</gene>
<name>A0ACB7TDX2_HYAAI</name>
<keyword evidence="2" id="KW-1185">Reference proteome</keyword>
<proteinExistence type="predicted"/>
<accession>A0ACB7TDX2</accession>
<organism evidence="1 2">
    <name type="scientific">Hyalomma asiaticum</name>
    <name type="common">Tick</name>
    <dbReference type="NCBI Taxonomy" id="266040"/>
    <lineage>
        <taxon>Eukaryota</taxon>
        <taxon>Metazoa</taxon>
        <taxon>Ecdysozoa</taxon>
        <taxon>Arthropoda</taxon>
        <taxon>Chelicerata</taxon>
        <taxon>Arachnida</taxon>
        <taxon>Acari</taxon>
        <taxon>Parasitiformes</taxon>
        <taxon>Ixodida</taxon>
        <taxon>Ixodoidea</taxon>
        <taxon>Ixodidae</taxon>
        <taxon>Hyalomminae</taxon>
        <taxon>Hyalomma</taxon>
    </lineage>
</organism>
<sequence>MRLQRPTPGALLAAAVLAVSLATAASQGYPCYQEGFYRDPNHCGRFYRCAPVRNRPGVFTLYTFGCPDGTAFDEYYRMCVEPHYDDPCFNQVSRGPAYAPQRPMHPFRAPVRSSFRDGQALPCRRDGFHAHPYDCNRFYRCVRYEQDSFYSIYEFNCPETLVYDEATGTCNYAELSQSECVSNQRQPNNSWSQSNPGSGSSSWSQAGAGPGDGQWGDTHQNIEQGQQGGGGWSQVQGQESVNHGHVQNQPQGSWSGQAGNQEAPQCTREGFFGHPDDCNKFYRCVSNGADSYVVYVFSCGESLVWDEAQSTCNYPYAVEGRCRNAAPGPSEQPTFPEQPQGWPQQGAGGGQPGGASPQQPQGWPSPDTGGSRPPGGSGGGRPQPGGTRPASTRPGDTRPCDNETTTGQQGGAGSAQGRPSNQNLPCPREGFYRNPQYCYKFYRCVKREGPGGFDVYEFDCPDGLVFDESQGNHLCQGSHCQHNQEDQARQDKEGSLVARQEMKVAVSNSHRAHRRVSSDILKAATDFIVASAVLAKAIS</sequence>
<dbReference type="EMBL" id="CM023490">
    <property type="protein sequence ID" value="KAH6943582.1"/>
    <property type="molecule type" value="Genomic_DNA"/>
</dbReference>